<dbReference type="OrthoDB" id="199913at2759"/>
<evidence type="ECO:0000313" key="10">
    <source>
        <dbReference type="EMBL" id="CAF0737937.1"/>
    </source>
</evidence>
<keyword evidence="8" id="KW-0732">Signal</keyword>
<dbReference type="GO" id="GO:0004806">
    <property type="term" value="F:triacylglycerol lipase activity"/>
    <property type="evidence" value="ECO:0007669"/>
    <property type="project" value="InterPro"/>
</dbReference>
<gene>
    <name evidence="10" type="ORF">OXX778_LOCUS3229</name>
</gene>
<evidence type="ECO:0000256" key="7">
    <source>
        <dbReference type="RuleBase" id="RU004262"/>
    </source>
</evidence>
<dbReference type="SUPFAM" id="SSF49723">
    <property type="entry name" value="Lipase/lipooxygenase domain (PLAT/LH2 domain)"/>
    <property type="match status" value="1"/>
</dbReference>
<evidence type="ECO:0000259" key="9">
    <source>
        <dbReference type="Pfam" id="PF00151"/>
    </source>
</evidence>
<feature type="domain" description="Lipase" evidence="9">
    <location>
        <begin position="22"/>
        <end position="346"/>
    </location>
</feature>
<comment type="subcellular location">
    <subcellularLocation>
        <location evidence="1">Secreted</location>
    </subcellularLocation>
</comment>
<protein>
    <recommendedName>
        <fullName evidence="9">Lipase domain-containing protein</fullName>
    </recommendedName>
</protein>
<dbReference type="PRINTS" id="PR00823">
    <property type="entry name" value="PANCLIPASE"/>
</dbReference>
<dbReference type="Gene3D" id="3.40.50.1820">
    <property type="entry name" value="alpha/beta hydrolase"/>
    <property type="match status" value="1"/>
</dbReference>
<dbReference type="PIRSF" id="PIRSF000865">
    <property type="entry name" value="Lipoprotein_lipase_LIPH"/>
    <property type="match status" value="1"/>
</dbReference>
<feature type="binding site" evidence="6">
    <location>
        <position position="207"/>
    </location>
    <ligand>
        <name>Ca(2+)</name>
        <dbReference type="ChEBI" id="CHEBI:29108"/>
    </ligand>
</feature>
<keyword evidence="6" id="KW-0479">Metal-binding</keyword>
<feature type="active site" description="Charge relay system" evidence="5">
    <location>
        <position position="193"/>
    </location>
</feature>
<comment type="similarity">
    <text evidence="2 7">Belongs to the AB hydrolase superfamily. Lipase family.</text>
</comment>
<dbReference type="InterPro" id="IPR016272">
    <property type="entry name" value="Lipase_LIPH"/>
</dbReference>
<comment type="caution">
    <text evidence="10">The sequence shown here is derived from an EMBL/GenBank/DDBJ whole genome shotgun (WGS) entry which is preliminary data.</text>
</comment>
<dbReference type="InterPro" id="IPR002331">
    <property type="entry name" value="Lipase_panc"/>
</dbReference>
<dbReference type="EMBL" id="CAJNOC010000279">
    <property type="protein sequence ID" value="CAF0737937.1"/>
    <property type="molecule type" value="Genomic_DNA"/>
</dbReference>
<dbReference type="Pfam" id="PF00151">
    <property type="entry name" value="Lipase"/>
    <property type="match status" value="1"/>
</dbReference>
<feature type="active site" description="Charge relay system" evidence="5">
    <location>
        <position position="283"/>
    </location>
</feature>
<dbReference type="GO" id="GO:0046872">
    <property type="term" value="F:metal ion binding"/>
    <property type="evidence" value="ECO:0007669"/>
    <property type="project" value="UniProtKB-KW"/>
</dbReference>
<feature type="binding site" evidence="6">
    <location>
        <position position="209"/>
    </location>
    <ligand>
        <name>Ca(2+)</name>
        <dbReference type="ChEBI" id="CHEBI:29108"/>
    </ligand>
</feature>
<keyword evidence="3" id="KW-0964">Secreted</keyword>
<keyword evidence="6" id="KW-0106">Calcium</keyword>
<evidence type="ECO:0000256" key="4">
    <source>
        <dbReference type="ARBA" id="ARBA00023157"/>
    </source>
</evidence>
<dbReference type="InterPro" id="IPR000734">
    <property type="entry name" value="TAG_lipase"/>
</dbReference>
<dbReference type="AlphaFoldDB" id="A0A813NMQ4"/>
<dbReference type="PRINTS" id="PR00821">
    <property type="entry name" value="TAGLIPASE"/>
</dbReference>
<evidence type="ECO:0000313" key="11">
    <source>
        <dbReference type="Proteomes" id="UP000663879"/>
    </source>
</evidence>
<keyword evidence="4" id="KW-1015">Disulfide bond</keyword>
<feature type="active site" description="Nucleophile" evidence="5">
    <location>
        <position position="170"/>
    </location>
</feature>
<dbReference type="SUPFAM" id="SSF53474">
    <property type="entry name" value="alpha/beta-Hydrolases"/>
    <property type="match status" value="1"/>
</dbReference>
<evidence type="ECO:0000256" key="1">
    <source>
        <dbReference type="ARBA" id="ARBA00004613"/>
    </source>
</evidence>
<sequence length="476" mass="53969">MLKKILSILILKCIFSSYKAEKICYDDLGCFINSPPFGGTIERLIGMIPQSPKEIGVQFQLFNRVLNYTYDSIEYKSISKNYLPNKPSKFIIHGFIQNGSRDWVKKMKNQILKMENVNVIVVDWCNGSLYPYEQAVSNALVVGAQISRLIKTLIDHNLTNASDFHLIGMSLGAHVAGYAGQRIKGLGRITGLDPAGPYFENTDPIVRLDPSDAVFVDVIHTDHSTAWGLGFGIFQPIGHVDFYVNGGFNQPKCAKSEQRILSGLISLALQQKSKARIQLICSHISAIYYFIDSIENRFQFKAYPCSSKFDFDNGNCVKCSLKGCNRMGYWASSLKDLGNLYLNTKSWFDNENLYKKNYIINLISSEDTKLIQAKGNFSIIFESLGKNSSTEILDDFKTTFTPGSNESSFVSVADVATSIDTVYIIYERINNLFSWLYDSFWHFKYIEVFSVENQEFFKFCSQNVKQIQAITKYTKC</sequence>
<keyword evidence="11" id="KW-1185">Reference proteome</keyword>
<dbReference type="InterPro" id="IPR013818">
    <property type="entry name" value="Lipase"/>
</dbReference>
<dbReference type="InterPro" id="IPR036392">
    <property type="entry name" value="PLAT/LH2_dom_sf"/>
</dbReference>
<proteinExistence type="inferred from homology"/>
<feature type="signal peptide" evidence="8">
    <location>
        <begin position="1"/>
        <end position="20"/>
    </location>
</feature>
<feature type="binding site" evidence="6">
    <location>
        <position position="212"/>
    </location>
    <ligand>
        <name>Ca(2+)</name>
        <dbReference type="ChEBI" id="CHEBI:29108"/>
    </ligand>
</feature>
<accession>A0A813NMQ4</accession>
<dbReference type="Proteomes" id="UP000663879">
    <property type="component" value="Unassembled WGS sequence"/>
</dbReference>
<evidence type="ECO:0000256" key="2">
    <source>
        <dbReference type="ARBA" id="ARBA00010701"/>
    </source>
</evidence>
<dbReference type="PANTHER" id="PTHR11610">
    <property type="entry name" value="LIPASE"/>
    <property type="match status" value="1"/>
</dbReference>
<dbReference type="GO" id="GO:0016042">
    <property type="term" value="P:lipid catabolic process"/>
    <property type="evidence" value="ECO:0007669"/>
    <property type="project" value="TreeGrafter"/>
</dbReference>
<organism evidence="10 11">
    <name type="scientific">Brachionus calyciflorus</name>
    <dbReference type="NCBI Taxonomy" id="104777"/>
    <lineage>
        <taxon>Eukaryota</taxon>
        <taxon>Metazoa</taxon>
        <taxon>Spiralia</taxon>
        <taxon>Gnathifera</taxon>
        <taxon>Rotifera</taxon>
        <taxon>Eurotatoria</taxon>
        <taxon>Monogononta</taxon>
        <taxon>Pseudotrocha</taxon>
        <taxon>Ploima</taxon>
        <taxon>Brachionidae</taxon>
        <taxon>Brachionus</taxon>
    </lineage>
</organism>
<evidence type="ECO:0000256" key="8">
    <source>
        <dbReference type="SAM" id="SignalP"/>
    </source>
</evidence>
<evidence type="ECO:0000256" key="6">
    <source>
        <dbReference type="PIRSR" id="PIRSR000865-2"/>
    </source>
</evidence>
<feature type="chain" id="PRO_5032758632" description="Lipase domain-containing protein" evidence="8">
    <location>
        <begin position="21"/>
        <end position="476"/>
    </location>
</feature>
<evidence type="ECO:0000256" key="5">
    <source>
        <dbReference type="PIRSR" id="PIRSR000865-1"/>
    </source>
</evidence>
<dbReference type="InterPro" id="IPR029058">
    <property type="entry name" value="AB_hydrolase_fold"/>
</dbReference>
<name>A0A813NMQ4_9BILA</name>
<dbReference type="FunFam" id="3.40.50.1820:FF:000033">
    <property type="entry name" value="Pancreatic triacylglycerol lipase"/>
    <property type="match status" value="1"/>
</dbReference>
<evidence type="ECO:0000256" key="3">
    <source>
        <dbReference type="ARBA" id="ARBA00022525"/>
    </source>
</evidence>
<dbReference type="InterPro" id="IPR033906">
    <property type="entry name" value="Lipase_N"/>
</dbReference>
<dbReference type="CDD" id="cd00707">
    <property type="entry name" value="Pancreat_lipase_like"/>
    <property type="match status" value="1"/>
</dbReference>
<reference evidence="10" key="1">
    <citation type="submission" date="2021-02" db="EMBL/GenBank/DDBJ databases">
        <authorList>
            <person name="Nowell W R."/>
        </authorList>
    </citation>
    <scope>NUCLEOTIDE SEQUENCE</scope>
    <source>
        <strain evidence="10">Ploen Becks lab</strain>
    </source>
</reference>
<dbReference type="GO" id="GO:0005615">
    <property type="term" value="C:extracellular space"/>
    <property type="evidence" value="ECO:0007669"/>
    <property type="project" value="TreeGrafter"/>
</dbReference>